<organism evidence="2 3">
    <name type="scientific">Gemmiger gallinarum</name>
    <dbReference type="NCBI Taxonomy" id="2779354"/>
    <lineage>
        <taxon>Bacteria</taxon>
        <taxon>Bacillati</taxon>
        <taxon>Bacillota</taxon>
        <taxon>Clostridia</taxon>
        <taxon>Eubacteriales</taxon>
        <taxon>Gemmiger</taxon>
    </lineage>
</organism>
<dbReference type="InterPro" id="IPR016181">
    <property type="entry name" value="Acyl_CoA_acyltransferase"/>
</dbReference>
<dbReference type="Pfam" id="PF00583">
    <property type="entry name" value="Acetyltransf_1"/>
    <property type="match status" value="1"/>
</dbReference>
<dbReference type="Gene3D" id="3.40.630.30">
    <property type="match status" value="1"/>
</dbReference>
<evidence type="ECO:0000313" key="3">
    <source>
        <dbReference type="Proteomes" id="UP000768567"/>
    </source>
</evidence>
<dbReference type="EMBL" id="JADCKC010000001">
    <property type="protein sequence ID" value="MBE5036740.1"/>
    <property type="molecule type" value="Genomic_DNA"/>
</dbReference>
<proteinExistence type="predicted"/>
<evidence type="ECO:0000259" key="1">
    <source>
        <dbReference type="Pfam" id="PF00583"/>
    </source>
</evidence>
<protein>
    <submittedName>
        <fullName evidence="2">GNAT family N-acetyltransferase</fullName>
    </submittedName>
</protein>
<dbReference type="RefSeq" id="WP_193500027.1">
    <property type="nucleotide sequence ID" value="NZ_JADCKC010000001.1"/>
</dbReference>
<dbReference type="SUPFAM" id="SSF55729">
    <property type="entry name" value="Acyl-CoA N-acyltransferases (Nat)"/>
    <property type="match status" value="1"/>
</dbReference>
<sequence length="82" mass="9557">MGGESVRQQWAKAWTPGRKILETACQIAKERCPGKPMHLEVRTWNRRAIRCYEKSGFYIDGQPFTQKTLSGEGRFFRMVHLV</sequence>
<evidence type="ECO:0000313" key="2">
    <source>
        <dbReference type="EMBL" id="MBE5036740.1"/>
    </source>
</evidence>
<feature type="domain" description="N-acetyltransferase" evidence="1">
    <location>
        <begin position="17"/>
        <end position="57"/>
    </location>
</feature>
<dbReference type="InterPro" id="IPR000182">
    <property type="entry name" value="GNAT_dom"/>
</dbReference>
<name>A0ABR9R0T2_9FIRM</name>
<comment type="caution">
    <text evidence="2">The sequence shown here is derived from an EMBL/GenBank/DDBJ whole genome shotgun (WGS) entry which is preliminary data.</text>
</comment>
<accession>A0ABR9R0T2</accession>
<gene>
    <name evidence="2" type="ORF">INF35_02900</name>
</gene>
<dbReference type="Proteomes" id="UP000768567">
    <property type="component" value="Unassembled WGS sequence"/>
</dbReference>
<keyword evidence="3" id="KW-1185">Reference proteome</keyword>
<reference evidence="2 3" key="1">
    <citation type="submission" date="2020-10" db="EMBL/GenBank/DDBJ databases">
        <title>ChiBAC.</title>
        <authorList>
            <person name="Zenner C."/>
            <person name="Hitch T.C.A."/>
            <person name="Clavel T."/>
        </authorList>
    </citation>
    <scope>NUCLEOTIDE SEQUENCE [LARGE SCALE GENOMIC DNA]</scope>
    <source>
        <strain evidence="2 3">DSM 109015</strain>
    </source>
</reference>